<dbReference type="GO" id="GO:0005886">
    <property type="term" value="C:plasma membrane"/>
    <property type="evidence" value="ECO:0007669"/>
    <property type="project" value="UniProtKB-SubCell"/>
</dbReference>
<name>A0A810Q8P9_9FIRM</name>
<evidence type="ECO:0000256" key="2">
    <source>
        <dbReference type="ARBA" id="ARBA00022448"/>
    </source>
</evidence>
<keyword evidence="2" id="KW-0813">Transport</keyword>
<feature type="transmembrane region" description="Helical" evidence="7">
    <location>
        <begin position="149"/>
        <end position="170"/>
    </location>
</feature>
<dbReference type="KEGG" id="vcop:MM50RIKEN_24000"/>
<evidence type="ECO:0000256" key="3">
    <source>
        <dbReference type="ARBA" id="ARBA00022475"/>
    </source>
</evidence>
<dbReference type="CDD" id="cd06261">
    <property type="entry name" value="TM_PBP2"/>
    <property type="match status" value="1"/>
</dbReference>
<evidence type="ECO:0000256" key="5">
    <source>
        <dbReference type="ARBA" id="ARBA00022989"/>
    </source>
</evidence>
<feature type="transmembrane region" description="Helical" evidence="7">
    <location>
        <begin position="253"/>
        <end position="270"/>
    </location>
</feature>
<protein>
    <submittedName>
        <fullName evidence="9">Sugar ABC transporter permease</fullName>
    </submittedName>
</protein>
<dbReference type="InterPro" id="IPR035906">
    <property type="entry name" value="MetI-like_sf"/>
</dbReference>
<feature type="transmembrane region" description="Helical" evidence="7">
    <location>
        <begin position="116"/>
        <end position="137"/>
    </location>
</feature>
<evidence type="ECO:0000313" key="9">
    <source>
        <dbReference type="EMBL" id="BCK82637.1"/>
    </source>
</evidence>
<dbReference type="InterPro" id="IPR000515">
    <property type="entry name" value="MetI-like"/>
</dbReference>
<evidence type="ECO:0000256" key="4">
    <source>
        <dbReference type="ARBA" id="ARBA00022692"/>
    </source>
</evidence>
<dbReference type="RefSeq" id="WP_213541189.1">
    <property type="nucleotide sequence ID" value="NZ_AP023418.1"/>
</dbReference>
<evidence type="ECO:0000313" key="10">
    <source>
        <dbReference type="Proteomes" id="UP000681035"/>
    </source>
</evidence>
<keyword evidence="6 7" id="KW-0472">Membrane</keyword>
<dbReference type="EMBL" id="AP023418">
    <property type="protein sequence ID" value="BCK82637.1"/>
    <property type="molecule type" value="Genomic_DNA"/>
</dbReference>
<dbReference type="GO" id="GO:0055085">
    <property type="term" value="P:transmembrane transport"/>
    <property type="evidence" value="ECO:0007669"/>
    <property type="project" value="InterPro"/>
</dbReference>
<dbReference type="Gene3D" id="1.10.3720.10">
    <property type="entry name" value="MetI-like"/>
    <property type="match status" value="1"/>
</dbReference>
<proteinExistence type="predicted"/>
<keyword evidence="4 7" id="KW-0812">Transmembrane</keyword>
<evidence type="ECO:0000256" key="1">
    <source>
        <dbReference type="ARBA" id="ARBA00004651"/>
    </source>
</evidence>
<sequence length="285" mass="32335">MKRKNTELQIRDTRKTVLTVIKYVVLIIGALVMMFPFIWMLLTSLKTLPEAISIPPQWMPETPQWKNYEYSWNLVPFAMFFRNTIWVGILSVVVTLAFSILGAYAFSIYSFPGRNLCFYLFMLTMMVPSEILIIQNYVTCSRLGLLDSFSGIVLPTVANGFYIFMLQEYFMQTPPSLFKAAKVDGCSNLKFLIKVVIPMNVNAIVTVAILTFITAWNSFMWPLIVTLSDEHTLLSVGLLRFRQASSSNLHNQMAAACIVLIPMVIFYIIFHKKIMEGVASGGTKG</sequence>
<keyword evidence="5 7" id="KW-1133">Transmembrane helix</keyword>
<feature type="transmembrane region" description="Helical" evidence="7">
    <location>
        <begin position="85"/>
        <end position="109"/>
    </location>
</feature>
<evidence type="ECO:0000259" key="8">
    <source>
        <dbReference type="Pfam" id="PF00528"/>
    </source>
</evidence>
<accession>A0A810Q8P9</accession>
<feature type="domain" description="ABC transmembrane type-1" evidence="8">
    <location>
        <begin position="101"/>
        <end position="271"/>
    </location>
</feature>
<dbReference type="PANTHER" id="PTHR43744:SF12">
    <property type="entry name" value="ABC TRANSPORTER PERMEASE PROTEIN MG189-RELATED"/>
    <property type="match status" value="1"/>
</dbReference>
<reference evidence="9" key="1">
    <citation type="submission" date="2020-09" db="EMBL/GenBank/DDBJ databases">
        <title>New species isolated from human feces.</title>
        <authorList>
            <person name="Kitahara M."/>
            <person name="Shigeno Y."/>
            <person name="Shime M."/>
            <person name="Matsumoto Y."/>
            <person name="Nakamura S."/>
            <person name="Motooka D."/>
            <person name="Fukuoka S."/>
            <person name="Nishikawa H."/>
            <person name="Benno Y."/>
        </authorList>
    </citation>
    <scope>NUCLEOTIDE SEQUENCE</scope>
    <source>
        <strain evidence="9">MM50</strain>
    </source>
</reference>
<evidence type="ECO:0000256" key="7">
    <source>
        <dbReference type="SAM" id="Phobius"/>
    </source>
</evidence>
<gene>
    <name evidence="9" type="ORF">MM50RIKEN_24000</name>
</gene>
<keyword evidence="3" id="KW-1003">Cell membrane</keyword>
<keyword evidence="10" id="KW-1185">Reference proteome</keyword>
<feature type="transmembrane region" description="Helical" evidence="7">
    <location>
        <begin position="20"/>
        <end position="42"/>
    </location>
</feature>
<comment type="subcellular location">
    <subcellularLocation>
        <location evidence="1">Cell membrane</location>
        <topology evidence="1">Multi-pass membrane protein</topology>
    </subcellularLocation>
</comment>
<dbReference type="Pfam" id="PF00528">
    <property type="entry name" value="BPD_transp_1"/>
    <property type="match status" value="1"/>
</dbReference>
<feature type="transmembrane region" description="Helical" evidence="7">
    <location>
        <begin position="191"/>
        <end position="213"/>
    </location>
</feature>
<dbReference type="AlphaFoldDB" id="A0A810Q8P9"/>
<dbReference type="Proteomes" id="UP000681035">
    <property type="component" value="Chromosome"/>
</dbReference>
<dbReference type="SUPFAM" id="SSF161098">
    <property type="entry name" value="MetI-like"/>
    <property type="match status" value="1"/>
</dbReference>
<evidence type="ECO:0000256" key="6">
    <source>
        <dbReference type="ARBA" id="ARBA00023136"/>
    </source>
</evidence>
<organism evidence="9 10">
    <name type="scientific">Vescimonas coprocola</name>
    <dbReference type="NCBI Taxonomy" id="2714355"/>
    <lineage>
        <taxon>Bacteria</taxon>
        <taxon>Bacillati</taxon>
        <taxon>Bacillota</taxon>
        <taxon>Clostridia</taxon>
        <taxon>Eubacteriales</taxon>
        <taxon>Oscillospiraceae</taxon>
        <taxon>Vescimonas</taxon>
    </lineage>
</organism>
<dbReference type="PANTHER" id="PTHR43744">
    <property type="entry name" value="ABC TRANSPORTER PERMEASE PROTEIN MG189-RELATED-RELATED"/>
    <property type="match status" value="1"/>
</dbReference>